<evidence type="ECO:0000313" key="2">
    <source>
        <dbReference type="EMBL" id="MBV7390894.1"/>
    </source>
</evidence>
<dbReference type="RefSeq" id="WP_218325937.1">
    <property type="nucleotide sequence ID" value="NZ_JAHUZB010000003.1"/>
</dbReference>
<dbReference type="EMBL" id="JAHUZB010000003">
    <property type="protein sequence ID" value="MBV7390894.1"/>
    <property type="molecule type" value="Genomic_DNA"/>
</dbReference>
<gene>
    <name evidence="2" type="ORF">KUA55_09390</name>
</gene>
<keyword evidence="1" id="KW-1133">Transmembrane helix</keyword>
<keyword evidence="1" id="KW-0472">Membrane</keyword>
<keyword evidence="1" id="KW-0812">Transmembrane</keyword>
<protein>
    <submittedName>
        <fullName evidence="2">Uncharacterized protein</fullName>
    </submittedName>
</protein>
<comment type="caution">
    <text evidence="2">The sequence shown here is derived from an EMBL/GenBank/DDBJ whole genome shotgun (WGS) entry which is preliminary data.</text>
</comment>
<evidence type="ECO:0000256" key="1">
    <source>
        <dbReference type="SAM" id="Phobius"/>
    </source>
</evidence>
<organism evidence="2 3">
    <name type="scientific">Enterococcus alishanensis</name>
    <dbReference type="NCBI Taxonomy" id="1303817"/>
    <lineage>
        <taxon>Bacteria</taxon>
        <taxon>Bacillati</taxon>
        <taxon>Bacillota</taxon>
        <taxon>Bacilli</taxon>
        <taxon>Lactobacillales</taxon>
        <taxon>Enterococcaceae</taxon>
        <taxon>Enterococcus</taxon>
    </lineage>
</organism>
<reference evidence="2 3" key="1">
    <citation type="submission" date="2021-06" db="EMBL/GenBank/DDBJ databases">
        <title>Enterococcus alishanensis sp. nov., a novel lactic acid bacterium isolated from fresh coffee beans.</title>
        <authorList>
            <person name="Chen Y.-S."/>
        </authorList>
    </citation>
    <scope>NUCLEOTIDE SEQUENCE [LARGE SCALE GENOMIC DNA]</scope>
    <source>
        <strain evidence="2 3">ALS3</strain>
    </source>
</reference>
<feature type="transmembrane region" description="Helical" evidence="1">
    <location>
        <begin position="7"/>
        <end position="26"/>
    </location>
</feature>
<keyword evidence="3" id="KW-1185">Reference proteome</keyword>
<accession>A0ABS6TDI7</accession>
<dbReference type="Proteomes" id="UP000774130">
    <property type="component" value="Unassembled WGS sequence"/>
</dbReference>
<name>A0ABS6TDI7_9ENTE</name>
<sequence length="317" mass="35792">MNTKKKWLIFWAVFLGLIIGGAGIILTGNFPQFTIPFGWFASGEEKEEQQELPKLAQLNLKDISDPEILTQSLDKVSEVNALLDDRNNLASSSALTEAMSNIYGQMQNDQLVFNLYRELYSAIYSDNTGFVEANLLGFGKTLQEDKMTTVERQLWTFADTAGNRHDFQLDLIYSDDTLLSLTTTANPSDNTNIITADDTYLDKTADFETAWSDIVSNNSDEQLFQEMNKDGLNPDQTEFQALEKEVDITDKNGFYDLFVATRGDLRKAYLESFFNSNSPTDGLTTYTYRVPTSQTDVESFTISYDRLNAKILSITKN</sequence>
<proteinExistence type="predicted"/>
<evidence type="ECO:0000313" key="3">
    <source>
        <dbReference type="Proteomes" id="UP000774130"/>
    </source>
</evidence>